<dbReference type="InterPro" id="IPR015943">
    <property type="entry name" value="WD40/YVTN_repeat-like_dom_sf"/>
</dbReference>
<dbReference type="SUPFAM" id="SSF50969">
    <property type="entry name" value="YVTN repeat-like/Quinoprotein amine dehydrogenase"/>
    <property type="match status" value="1"/>
</dbReference>
<organism evidence="3 4">
    <name type="scientific">Planctopirus ephydatiae</name>
    <dbReference type="NCBI Taxonomy" id="2528019"/>
    <lineage>
        <taxon>Bacteria</taxon>
        <taxon>Pseudomonadati</taxon>
        <taxon>Planctomycetota</taxon>
        <taxon>Planctomycetia</taxon>
        <taxon>Planctomycetales</taxon>
        <taxon>Planctomycetaceae</taxon>
        <taxon>Planctopirus</taxon>
    </lineage>
</organism>
<name>A0A518GTX0_9PLAN</name>
<dbReference type="Gene3D" id="2.30.30.700">
    <property type="entry name" value="SLA1 homology domain 1"/>
    <property type="match status" value="1"/>
</dbReference>
<dbReference type="AlphaFoldDB" id="A0A518GTX0"/>
<evidence type="ECO:0000313" key="3">
    <source>
        <dbReference type="EMBL" id="QDV32026.1"/>
    </source>
</evidence>
<dbReference type="RefSeq" id="WP_145303905.1">
    <property type="nucleotide sequence ID" value="NZ_CP036299.1"/>
</dbReference>
<dbReference type="Proteomes" id="UP000315349">
    <property type="component" value="Chromosome"/>
</dbReference>
<dbReference type="InterPro" id="IPR007131">
    <property type="entry name" value="SHD1"/>
</dbReference>
<feature type="region of interest" description="Disordered" evidence="1">
    <location>
        <begin position="108"/>
        <end position="165"/>
    </location>
</feature>
<dbReference type="OrthoDB" id="291762at2"/>
<dbReference type="GO" id="GO:0008092">
    <property type="term" value="F:cytoskeletal protein binding"/>
    <property type="evidence" value="ECO:0007669"/>
    <property type="project" value="InterPro"/>
</dbReference>
<dbReference type="Pfam" id="PF03983">
    <property type="entry name" value="SHD1"/>
    <property type="match status" value="1"/>
</dbReference>
<proteinExistence type="predicted"/>
<sequence>MISRLHQREIFGCTRQQSVAASHKRITGYAAWLGWTAGLLLVLSSSSLPAQESRTWTDATGKFKIEARFVSLEGTKVTLLQTSGEEIEIDLSKLSPGDRKLAQDLAKKASENPFQVKETSPFAPKAGKSATGGSIGGPSMPDRTATGGTEPAPAAGTGTYTGRDAQLTSSVDGVTELLLTPQSDKLALPRNDAVVDRKLPSRGIALPKKANFFEKANSMLVHPGKPEAVVLYHISPPGQSPITRVVVLNLETGKITAQGQVPNLYTGVGYGSDGLILVRQVEHHGKGNKGLMEGWIVKGKDLAREWSWEPAKGQSGRDEELVWGEILPDGRVLTANEGGKITCWKTEGDQMKALWRLQAQGSSRPDVTRDGKYMAIAADKQCAVMDLESGEVVATVPTTGRHLPWPRMAISAEHSRMACFGFDKIIVWDLQTGEEIREIATGPISGDAAPLWLDDDFLLLGGHLLVDVKNQLRLWDYTGAEMTTFYDRTGLFVVGGPSQSSSLIPIALPHPAAKNFLARALQDPNLFILKEGTQVAIDVSGIQDAAQQAAIKDKLTAKLTQRGFIVGTSGSIILKASTESGKSEKMSYRSFGEAPWNAKEYNVQSYMSRLKFVWNGKDVWEGSGNNIPGFLSLSKDETIEQALKKHEKPNYHFFEHCEIPKLLTKPAENATAGSSTAALGKSTVTISGLQ</sequence>
<reference evidence="3 4" key="1">
    <citation type="submission" date="2019-02" db="EMBL/GenBank/DDBJ databases">
        <title>Deep-cultivation of Planctomycetes and their phenomic and genomic characterization uncovers novel biology.</title>
        <authorList>
            <person name="Wiegand S."/>
            <person name="Jogler M."/>
            <person name="Boedeker C."/>
            <person name="Pinto D."/>
            <person name="Vollmers J."/>
            <person name="Rivas-Marin E."/>
            <person name="Kohn T."/>
            <person name="Peeters S.H."/>
            <person name="Heuer A."/>
            <person name="Rast P."/>
            <person name="Oberbeckmann S."/>
            <person name="Bunk B."/>
            <person name="Jeske O."/>
            <person name="Meyerdierks A."/>
            <person name="Storesund J.E."/>
            <person name="Kallscheuer N."/>
            <person name="Luecker S."/>
            <person name="Lage O.M."/>
            <person name="Pohl T."/>
            <person name="Merkel B.J."/>
            <person name="Hornburger P."/>
            <person name="Mueller R.-W."/>
            <person name="Bruemmer F."/>
            <person name="Labrenz M."/>
            <person name="Spormann A.M."/>
            <person name="Op den Camp H."/>
            <person name="Overmann J."/>
            <person name="Amann R."/>
            <person name="Jetten M.S.M."/>
            <person name="Mascher T."/>
            <person name="Medema M.H."/>
            <person name="Devos D.P."/>
            <person name="Kaster A.-K."/>
            <person name="Ovreas L."/>
            <person name="Rohde M."/>
            <person name="Galperin M.Y."/>
            <person name="Jogler C."/>
        </authorList>
    </citation>
    <scope>NUCLEOTIDE SEQUENCE [LARGE SCALE GENOMIC DNA]</scope>
    <source>
        <strain evidence="3 4">Spb1</strain>
    </source>
</reference>
<dbReference type="GO" id="GO:0043130">
    <property type="term" value="F:ubiquitin binding"/>
    <property type="evidence" value="ECO:0007669"/>
    <property type="project" value="InterPro"/>
</dbReference>
<accession>A0A518GTX0</accession>
<dbReference type="Gene3D" id="2.130.10.10">
    <property type="entry name" value="YVTN repeat-like/Quinoprotein amine dehydrogenase"/>
    <property type="match status" value="1"/>
</dbReference>
<gene>
    <name evidence="3" type="ORF">Spb1_39740</name>
</gene>
<dbReference type="EMBL" id="CP036299">
    <property type="protein sequence ID" value="QDV32026.1"/>
    <property type="molecule type" value="Genomic_DNA"/>
</dbReference>
<protein>
    <recommendedName>
        <fullName evidence="2">SLA1 homology domain-containing protein</fullName>
    </recommendedName>
</protein>
<dbReference type="GO" id="GO:0030674">
    <property type="term" value="F:protein-macromolecule adaptor activity"/>
    <property type="evidence" value="ECO:0007669"/>
    <property type="project" value="InterPro"/>
</dbReference>
<evidence type="ECO:0000313" key="4">
    <source>
        <dbReference type="Proteomes" id="UP000315349"/>
    </source>
</evidence>
<dbReference type="KEGG" id="peh:Spb1_39740"/>
<dbReference type="InterPro" id="IPR011044">
    <property type="entry name" value="Quino_amine_DH_bsu"/>
</dbReference>
<feature type="compositionally biased region" description="Low complexity" evidence="1">
    <location>
        <begin position="144"/>
        <end position="162"/>
    </location>
</feature>
<keyword evidence="4" id="KW-1185">Reference proteome</keyword>
<evidence type="ECO:0000259" key="2">
    <source>
        <dbReference type="Pfam" id="PF03983"/>
    </source>
</evidence>
<evidence type="ECO:0000256" key="1">
    <source>
        <dbReference type="SAM" id="MobiDB-lite"/>
    </source>
</evidence>
<dbReference type="GO" id="GO:0042802">
    <property type="term" value="F:identical protein binding"/>
    <property type="evidence" value="ECO:0007669"/>
    <property type="project" value="InterPro"/>
</dbReference>
<feature type="domain" description="SLA1 homology" evidence="2">
    <location>
        <begin position="50"/>
        <end position="107"/>
    </location>
</feature>